<dbReference type="InterPro" id="IPR008503">
    <property type="entry name" value="Asp_endopeptidase"/>
</dbReference>
<keyword evidence="2" id="KW-0645">Protease</keyword>
<name>A0ABS8WCA6_9GAMM</name>
<accession>A0ABS8WCA6</accession>
<dbReference type="GO" id="GO:0008233">
    <property type="term" value="F:peptidase activity"/>
    <property type="evidence" value="ECO:0007669"/>
    <property type="project" value="UniProtKB-KW"/>
</dbReference>
<dbReference type="SUPFAM" id="SSF50630">
    <property type="entry name" value="Acid proteases"/>
    <property type="match status" value="1"/>
</dbReference>
<comment type="caution">
    <text evidence="2">The sequence shown here is derived from an EMBL/GenBank/DDBJ whole genome shotgun (WGS) entry which is preliminary data.</text>
</comment>
<proteinExistence type="predicted"/>
<dbReference type="Proteomes" id="UP001201273">
    <property type="component" value="Unassembled WGS sequence"/>
</dbReference>
<evidence type="ECO:0000313" key="3">
    <source>
        <dbReference type="Proteomes" id="UP001201273"/>
    </source>
</evidence>
<dbReference type="GO" id="GO:0006508">
    <property type="term" value="P:proteolysis"/>
    <property type="evidence" value="ECO:0007669"/>
    <property type="project" value="UniProtKB-KW"/>
</dbReference>
<keyword evidence="2" id="KW-0378">Hydrolase</keyword>
<dbReference type="InterPro" id="IPR021109">
    <property type="entry name" value="Peptidase_aspartic_dom_sf"/>
</dbReference>
<dbReference type="EMBL" id="JAIMJA010000023">
    <property type="protein sequence ID" value="MCE2596677.1"/>
    <property type="molecule type" value="Genomic_DNA"/>
</dbReference>
<dbReference type="Pfam" id="PF05618">
    <property type="entry name" value="Zn_protease"/>
    <property type="match status" value="1"/>
</dbReference>
<reference evidence="2 3" key="1">
    <citation type="journal article" date="2022" name="Environ. Microbiol. Rep.">
        <title>Eco-phylogenetic analyses reveal divergent evolution of vitamin B12 metabolism in the marine bacterial family 'Psychromonadaceae'.</title>
        <authorList>
            <person name="Jin X."/>
            <person name="Yang Y."/>
            <person name="Cao H."/>
            <person name="Gao B."/>
            <person name="Zhao Z."/>
        </authorList>
    </citation>
    <scope>NUCLEOTIDE SEQUENCE [LARGE SCALE GENOMIC DNA]</scope>
    <source>
        <strain evidence="2 3">MKS20</strain>
    </source>
</reference>
<organism evidence="2 3">
    <name type="scientific">Motilimonas cestriensis</name>
    <dbReference type="NCBI Taxonomy" id="2742685"/>
    <lineage>
        <taxon>Bacteria</taxon>
        <taxon>Pseudomonadati</taxon>
        <taxon>Pseudomonadota</taxon>
        <taxon>Gammaproteobacteria</taxon>
        <taxon>Alteromonadales</taxon>
        <taxon>Alteromonadales genera incertae sedis</taxon>
        <taxon>Motilimonas</taxon>
    </lineage>
</organism>
<dbReference type="RefSeq" id="WP_233054305.1">
    <property type="nucleotide sequence ID" value="NZ_JAIMJA010000023.1"/>
</dbReference>
<protein>
    <submittedName>
        <fullName evidence="2">ATP-dependent zinc protease</fullName>
    </submittedName>
</protein>
<evidence type="ECO:0000259" key="1">
    <source>
        <dbReference type="Pfam" id="PF05618"/>
    </source>
</evidence>
<feature type="domain" description="Retropepsin-like aspartic endopeptidase" evidence="1">
    <location>
        <begin position="118"/>
        <end position="251"/>
    </location>
</feature>
<keyword evidence="3" id="KW-1185">Reference proteome</keyword>
<gene>
    <name evidence="2" type="ORF">K6Y31_17960</name>
</gene>
<dbReference type="Gene3D" id="2.40.70.10">
    <property type="entry name" value="Acid Proteases"/>
    <property type="match status" value="1"/>
</dbReference>
<sequence>MFQKTVLAASVLLLSACASNEKPAPTVSPDLLSSELAKTQQIMVAQCTQINSSLTAELALLREQQEIQLQDLKQTFITTSKEKTIVVAPAPMPEPKCQEVIIPSKTAVVDGTKAGKIIVGEEEWVHISPPKANLLARVDTGATVSSIHATNVVEFERDGEKWVKFDIAHEPGQPDMTVERKVERYSNIRQSTSDETVKRPVVKLNIRLGTIKDSAEFTLADRGQMNYPVLLGREFLKDITLVDPGKQQIHPEFKPK</sequence>
<dbReference type="PANTHER" id="PTHR38037">
    <property type="entry name" value="ZN_PROTEASE DOMAIN-CONTAINING PROTEIN"/>
    <property type="match status" value="1"/>
</dbReference>
<evidence type="ECO:0000313" key="2">
    <source>
        <dbReference type="EMBL" id="MCE2596677.1"/>
    </source>
</evidence>
<dbReference type="PANTHER" id="PTHR38037:SF2">
    <property type="entry name" value="ATP-DEPENDENT ZINC PROTEASE DOMAIN-CONTAINING PROTEIN-RELATED"/>
    <property type="match status" value="1"/>
</dbReference>
<dbReference type="PROSITE" id="PS51257">
    <property type="entry name" value="PROKAR_LIPOPROTEIN"/>
    <property type="match status" value="1"/>
</dbReference>